<keyword evidence="2" id="KW-0479">Metal-binding</keyword>
<evidence type="ECO:0000313" key="6">
    <source>
        <dbReference type="EMBL" id="KXS18551.1"/>
    </source>
</evidence>
<evidence type="ECO:0000256" key="2">
    <source>
        <dbReference type="ARBA" id="ARBA00022723"/>
    </source>
</evidence>
<keyword evidence="7" id="KW-1185">Reference proteome</keyword>
<organism evidence="6 7">
    <name type="scientific">Gonapodya prolifera (strain JEL478)</name>
    <name type="common">Monoblepharis prolifera</name>
    <dbReference type="NCBI Taxonomy" id="1344416"/>
    <lineage>
        <taxon>Eukaryota</taxon>
        <taxon>Fungi</taxon>
        <taxon>Fungi incertae sedis</taxon>
        <taxon>Chytridiomycota</taxon>
        <taxon>Chytridiomycota incertae sedis</taxon>
        <taxon>Monoblepharidomycetes</taxon>
        <taxon>Monoblepharidales</taxon>
        <taxon>Gonapodyaceae</taxon>
        <taxon>Gonapodya</taxon>
    </lineage>
</organism>
<reference evidence="6 7" key="1">
    <citation type="journal article" date="2015" name="Genome Biol. Evol.">
        <title>Phylogenomic analyses indicate that early fungi evolved digesting cell walls of algal ancestors of land plants.</title>
        <authorList>
            <person name="Chang Y."/>
            <person name="Wang S."/>
            <person name="Sekimoto S."/>
            <person name="Aerts A.L."/>
            <person name="Choi C."/>
            <person name="Clum A."/>
            <person name="LaButti K.M."/>
            <person name="Lindquist E.A."/>
            <person name="Yee Ngan C."/>
            <person name="Ohm R.A."/>
            <person name="Salamov A.A."/>
            <person name="Grigoriev I.V."/>
            <person name="Spatafora J.W."/>
            <person name="Berbee M.L."/>
        </authorList>
    </citation>
    <scope>NUCLEOTIDE SEQUENCE [LARGE SCALE GENOMIC DNA]</scope>
    <source>
        <strain evidence="6 7">JEL478</strain>
    </source>
</reference>
<proteinExistence type="inferred from homology"/>
<dbReference type="GO" id="GO:0046872">
    <property type="term" value="F:metal ion binding"/>
    <property type="evidence" value="ECO:0007669"/>
    <property type="project" value="UniProtKB-KW"/>
</dbReference>
<feature type="domain" description="CENP-V/GFA" evidence="5">
    <location>
        <begin position="18"/>
        <end position="128"/>
    </location>
</feature>
<dbReference type="PANTHER" id="PTHR33337:SF40">
    <property type="entry name" value="CENP-V_GFA DOMAIN-CONTAINING PROTEIN-RELATED"/>
    <property type="match status" value="1"/>
</dbReference>
<dbReference type="Pfam" id="PF04828">
    <property type="entry name" value="GFA"/>
    <property type="match status" value="2"/>
</dbReference>
<protein>
    <recommendedName>
        <fullName evidence="5">CENP-V/GFA domain-containing protein</fullName>
    </recommendedName>
</protein>
<dbReference type="STRING" id="1344416.A0A139AP65"/>
<dbReference type="AlphaFoldDB" id="A0A139AP65"/>
<evidence type="ECO:0000313" key="7">
    <source>
        <dbReference type="Proteomes" id="UP000070544"/>
    </source>
</evidence>
<evidence type="ECO:0000256" key="1">
    <source>
        <dbReference type="ARBA" id="ARBA00005495"/>
    </source>
</evidence>
<dbReference type="OrthoDB" id="5422068at2759"/>
<dbReference type="PROSITE" id="PS51891">
    <property type="entry name" value="CENP_V_GFA"/>
    <property type="match status" value="1"/>
</dbReference>
<dbReference type="SUPFAM" id="SSF51316">
    <property type="entry name" value="Mss4-like"/>
    <property type="match status" value="2"/>
</dbReference>
<evidence type="ECO:0000256" key="4">
    <source>
        <dbReference type="ARBA" id="ARBA00023239"/>
    </source>
</evidence>
<dbReference type="InterPro" id="IPR006913">
    <property type="entry name" value="CENP-V/GFA"/>
</dbReference>
<name>A0A139AP65_GONPJ</name>
<comment type="similarity">
    <text evidence="1">Belongs to the Gfa family.</text>
</comment>
<gene>
    <name evidence="6" type="ORF">M427DRAFT_53511</name>
</gene>
<dbReference type="Proteomes" id="UP000070544">
    <property type="component" value="Unassembled WGS sequence"/>
</dbReference>
<evidence type="ECO:0000256" key="3">
    <source>
        <dbReference type="ARBA" id="ARBA00022833"/>
    </source>
</evidence>
<accession>A0A139AP65</accession>
<keyword evidence="3" id="KW-0862">Zinc</keyword>
<evidence type="ECO:0000259" key="5">
    <source>
        <dbReference type="PROSITE" id="PS51891"/>
    </source>
</evidence>
<keyword evidence="4" id="KW-0456">Lyase</keyword>
<sequence length="381" mass="41579">MASHLSSVSDPNAPSVRIVFACLCKSVRFETSASPTALPITTHVCHCSICRRTHGTLFTVNAQLPSPEPVWIPPSSLDKCVKYRSSRNLDRMFCGTCGTHVLDYGLDDGGYFVSTAIVESVDGLEDVRDASTTELSSTKGAESVFDVRVHVFSKHVKDGGTTAWWRPSMKCWDPSDEQDSASTDLATTGAPNQSAHITAHCHCGGVRFFVRRPDPVKDLPPGTTLVAKSLLPHHDRTKWFACNCYCDSCRLAAGVFVAQWFYVPLDAITLTDQPPTAPMNPAQLSALGTSKSYKSSNHVTRTFCGVCGATVFHFDDRLAADASIAVGLLDAPGGVRADEFLKWRTVEDPKEEQTADGLKYHGKWVGEYIRGLAEWGKKTEM</sequence>
<dbReference type="InterPro" id="IPR011057">
    <property type="entry name" value="Mss4-like_sf"/>
</dbReference>
<dbReference type="GO" id="GO:0016846">
    <property type="term" value="F:carbon-sulfur lyase activity"/>
    <property type="evidence" value="ECO:0007669"/>
    <property type="project" value="InterPro"/>
</dbReference>
<dbReference type="EMBL" id="KQ965741">
    <property type="protein sequence ID" value="KXS18551.1"/>
    <property type="molecule type" value="Genomic_DNA"/>
</dbReference>
<dbReference type="PANTHER" id="PTHR33337">
    <property type="entry name" value="GFA DOMAIN-CONTAINING PROTEIN"/>
    <property type="match status" value="1"/>
</dbReference>
<dbReference type="OMA" id="TPCIFHA"/>
<dbReference type="Gene3D" id="3.90.1590.10">
    <property type="entry name" value="glutathione-dependent formaldehyde- activating enzyme (gfa)"/>
    <property type="match status" value="2"/>
</dbReference>